<dbReference type="GO" id="GO:0031992">
    <property type="term" value="F:energy transducer activity"/>
    <property type="evidence" value="ECO:0007669"/>
    <property type="project" value="TreeGrafter"/>
</dbReference>
<dbReference type="InterPro" id="IPR037682">
    <property type="entry name" value="TonB_C"/>
</dbReference>
<dbReference type="AlphaFoldDB" id="A0A1W2F3E3"/>
<evidence type="ECO:0000256" key="9">
    <source>
        <dbReference type="ARBA" id="ARBA00023136"/>
    </source>
</evidence>
<dbReference type="PROSITE" id="PS52015">
    <property type="entry name" value="TONB_CTD"/>
    <property type="match status" value="1"/>
</dbReference>
<evidence type="ECO:0000256" key="4">
    <source>
        <dbReference type="ARBA" id="ARBA00022475"/>
    </source>
</evidence>
<dbReference type="Gene3D" id="3.30.1150.10">
    <property type="match status" value="1"/>
</dbReference>
<dbReference type="EMBL" id="FWYB01000020">
    <property type="protein sequence ID" value="SMD16451.1"/>
    <property type="molecule type" value="Genomic_DNA"/>
</dbReference>
<evidence type="ECO:0000256" key="2">
    <source>
        <dbReference type="ARBA" id="ARBA00006555"/>
    </source>
</evidence>
<dbReference type="PANTHER" id="PTHR33446:SF2">
    <property type="entry name" value="PROTEIN TONB"/>
    <property type="match status" value="1"/>
</dbReference>
<dbReference type="InterPro" id="IPR051045">
    <property type="entry name" value="TonB-dependent_transducer"/>
</dbReference>
<dbReference type="GO" id="GO:0015031">
    <property type="term" value="P:protein transport"/>
    <property type="evidence" value="ECO:0007669"/>
    <property type="project" value="UniProtKB-KW"/>
</dbReference>
<evidence type="ECO:0000259" key="11">
    <source>
        <dbReference type="PROSITE" id="PS52015"/>
    </source>
</evidence>
<dbReference type="Pfam" id="PF03544">
    <property type="entry name" value="TonB_C"/>
    <property type="match status" value="1"/>
</dbReference>
<proteinExistence type="inferred from homology"/>
<keyword evidence="5" id="KW-0997">Cell inner membrane</keyword>
<keyword evidence="3" id="KW-0813">Transport</keyword>
<feature type="region of interest" description="Disordered" evidence="10">
    <location>
        <begin position="80"/>
        <end position="102"/>
    </location>
</feature>
<evidence type="ECO:0000313" key="13">
    <source>
        <dbReference type="Proteomes" id="UP000192678"/>
    </source>
</evidence>
<keyword evidence="8" id="KW-1133">Transmembrane helix</keyword>
<dbReference type="SUPFAM" id="SSF74653">
    <property type="entry name" value="TolA/TonB C-terminal domain"/>
    <property type="match status" value="1"/>
</dbReference>
<keyword evidence="4" id="KW-1003">Cell membrane</keyword>
<evidence type="ECO:0000256" key="7">
    <source>
        <dbReference type="ARBA" id="ARBA00022927"/>
    </source>
</evidence>
<name>A0A1W2F3E3_9SPHI</name>
<dbReference type="GO" id="GO:0098797">
    <property type="term" value="C:plasma membrane protein complex"/>
    <property type="evidence" value="ECO:0007669"/>
    <property type="project" value="TreeGrafter"/>
</dbReference>
<keyword evidence="6" id="KW-0812">Transmembrane</keyword>
<gene>
    <name evidence="12" type="ORF">SAMN04488101_1203</name>
</gene>
<keyword evidence="9" id="KW-0472">Membrane</keyword>
<keyword evidence="13" id="KW-1185">Reference proteome</keyword>
<keyword evidence="7" id="KW-0653">Protein transport</keyword>
<comment type="subcellular location">
    <subcellularLocation>
        <location evidence="1">Cell inner membrane</location>
        <topology evidence="1">Single-pass membrane protein</topology>
        <orientation evidence="1">Periplasmic side</orientation>
    </subcellularLocation>
</comment>
<evidence type="ECO:0000256" key="6">
    <source>
        <dbReference type="ARBA" id="ARBA00022692"/>
    </source>
</evidence>
<evidence type="ECO:0000256" key="1">
    <source>
        <dbReference type="ARBA" id="ARBA00004383"/>
    </source>
</evidence>
<feature type="compositionally biased region" description="Pro residues" evidence="10">
    <location>
        <begin position="82"/>
        <end position="101"/>
    </location>
</feature>
<comment type="similarity">
    <text evidence="2">Belongs to the TonB family.</text>
</comment>
<evidence type="ECO:0000256" key="5">
    <source>
        <dbReference type="ARBA" id="ARBA00022519"/>
    </source>
</evidence>
<dbReference type="NCBIfam" id="TIGR01352">
    <property type="entry name" value="tonB_Cterm"/>
    <property type="match status" value="1"/>
</dbReference>
<evidence type="ECO:0000256" key="8">
    <source>
        <dbReference type="ARBA" id="ARBA00022989"/>
    </source>
</evidence>
<dbReference type="Proteomes" id="UP000192678">
    <property type="component" value="Unassembled WGS sequence"/>
</dbReference>
<protein>
    <submittedName>
        <fullName evidence="12">Outer membrane transport energization protein TonB (TC 2.C.1.1.1)</fullName>
    </submittedName>
</protein>
<dbReference type="PANTHER" id="PTHR33446">
    <property type="entry name" value="PROTEIN TONB-RELATED"/>
    <property type="match status" value="1"/>
</dbReference>
<dbReference type="GO" id="GO:0055085">
    <property type="term" value="P:transmembrane transport"/>
    <property type="evidence" value="ECO:0007669"/>
    <property type="project" value="InterPro"/>
</dbReference>
<evidence type="ECO:0000256" key="3">
    <source>
        <dbReference type="ARBA" id="ARBA00022448"/>
    </source>
</evidence>
<evidence type="ECO:0000256" key="10">
    <source>
        <dbReference type="SAM" id="MobiDB-lite"/>
    </source>
</evidence>
<reference evidence="12 13" key="1">
    <citation type="submission" date="2017-04" db="EMBL/GenBank/DDBJ databases">
        <authorList>
            <person name="Afonso C.L."/>
            <person name="Miller P.J."/>
            <person name="Scott M.A."/>
            <person name="Spackman E."/>
            <person name="Goraichik I."/>
            <person name="Dimitrov K.M."/>
            <person name="Suarez D.L."/>
            <person name="Swayne D.E."/>
        </authorList>
    </citation>
    <scope>NUCLEOTIDE SEQUENCE [LARGE SCALE GENOMIC DNA]</scope>
    <source>
        <strain evidence="12 13">DSM 19625</strain>
    </source>
</reference>
<sequence length="275" mass="29790">MLGSKIDLFGNEWLDVVFDQKNKSYGAYALRRDSSSDTSKALLIAGSLFVLLFLSPKIASLIKGNENIETVTEKVTTITVQSPPPVNPETPPPAAVEPPPAKQAQIKFPPPIVVEDSRVIDTDPVQIKDLATKDPGQKTIEGDPDGVDVVISTPGKGPVGAVAVGDNTVYDTFVGLEVQPDFPGGMDKFYKYLSKAIRYPAMAQENNIQGKVYLSFIIEKNGSLTDIKVERKLGFGTDEEAVRVLNASPKWMPGIQNGTAVRVKYNIPINFSLGQ</sequence>
<dbReference type="InterPro" id="IPR006260">
    <property type="entry name" value="TonB/TolA_C"/>
</dbReference>
<dbReference type="OrthoDB" id="649093at2"/>
<accession>A0A1W2F3E3</accession>
<organism evidence="12 13">
    <name type="scientific">Pedobacter nyackensis</name>
    <dbReference type="NCBI Taxonomy" id="475255"/>
    <lineage>
        <taxon>Bacteria</taxon>
        <taxon>Pseudomonadati</taxon>
        <taxon>Bacteroidota</taxon>
        <taxon>Sphingobacteriia</taxon>
        <taxon>Sphingobacteriales</taxon>
        <taxon>Sphingobacteriaceae</taxon>
        <taxon>Pedobacter</taxon>
    </lineage>
</organism>
<dbReference type="STRING" id="475255.SAMN04488101_1203"/>
<evidence type="ECO:0000313" key="12">
    <source>
        <dbReference type="EMBL" id="SMD16451.1"/>
    </source>
</evidence>
<feature type="domain" description="TonB C-terminal" evidence="11">
    <location>
        <begin position="184"/>
        <end position="275"/>
    </location>
</feature>